<dbReference type="OrthoDB" id="428433at2"/>
<organism evidence="3 4">
    <name type="scientific">Dactylococcopsis salina (strain PCC 8305)</name>
    <name type="common">Myxobactron salinum</name>
    <dbReference type="NCBI Taxonomy" id="13035"/>
    <lineage>
        <taxon>Bacteria</taxon>
        <taxon>Bacillati</taxon>
        <taxon>Cyanobacteriota</taxon>
        <taxon>Cyanophyceae</taxon>
        <taxon>Nodosilineales</taxon>
        <taxon>Cymatolegaceae</taxon>
        <taxon>Dactylococcopsis</taxon>
    </lineage>
</organism>
<reference evidence="3" key="1">
    <citation type="submission" date="2012-04" db="EMBL/GenBank/DDBJ databases">
        <title>Finished genome of Dactylococcopsis salina PCC 8305.</title>
        <authorList>
            <consortium name="US DOE Joint Genome Institute"/>
            <person name="Gugger M."/>
            <person name="Coursin T."/>
            <person name="Rippka R."/>
            <person name="Tandeau De Marsac N."/>
            <person name="Huntemann M."/>
            <person name="Wei C.-L."/>
            <person name="Han J."/>
            <person name="Detter J.C."/>
            <person name="Han C."/>
            <person name="Tapia R."/>
            <person name="Daligault H."/>
            <person name="Chen A."/>
            <person name="Krypides N."/>
            <person name="Mavromatis K."/>
            <person name="Markowitz V."/>
            <person name="Szeto E."/>
            <person name="Ivanova N."/>
            <person name="Ovchinnikova G."/>
            <person name="Pagani I."/>
            <person name="Pati A."/>
            <person name="Goodwin L."/>
            <person name="Peters L."/>
            <person name="Pitluck S."/>
            <person name="Woyke T."/>
            <person name="Kerfeld C."/>
        </authorList>
    </citation>
    <scope>NUCLEOTIDE SEQUENCE [LARGE SCALE GENOMIC DNA]</scope>
    <source>
        <strain evidence="3">PCC 8305</strain>
    </source>
</reference>
<evidence type="ECO:0000313" key="4">
    <source>
        <dbReference type="Proteomes" id="UP000010482"/>
    </source>
</evidence>
<keyword evidence="2" id="KW-1133">Transmembrane helix</keyword>
<dbReference type="STRING" id="13035.Dacsa_1499"/>
<gene>
    <name evidence="3" type="ORF">Dacsa_1499</name>
</gene>
<feature type="compositionally biased region" description="Polar residues" evidence="1">
    <location>
        <begin position="29"/>
        <end position="49"/>
    </location>
</feature>
<name>K9YTI2_DACS8</name>
<keyword evidence="2" id="KW-0812">Transmembrane</keyword>
<dbReference type="Proteomes" id="UP000010482">
    <property type="component" value="Chromosome"/>
</dbReference>
<evidence type="ECO:0000256" key="1">
    <source>
        <dbReference type="SAM" id="MobiDB-lite"/>
    </source>
</evidence>
<keyword evidence="4" id="KW-1185">Reference proteome</keyword>
<protein>
    <submittedName>
        <fullName evidence="3">Uncharacterized protein</fullName>
    </submittedName>
</protein>
<feature type="transmembrane region" description="Helical" evidence="2">
    <location>
        <begin position="68"/>
        <end position="86"/>
    </location>
</feature>
<dbReference type="AlphaFoldDB" id="K9YTI2"/>
<evidence type="ECO:0000313" key="3">
    <source>
        <dbReference type="EMBL" id="AFZ50184.1"/>
    </source>
</evidence>
<feature type="region of interest" description="Disordered" evidence="1">
    <location>
        <begin position="1"/>
        <end position="49"/>
    </location>
</feature>
<dbReference type="HOGENOM" id="CLU_169707_2_0_3"/>
<proteinExistence type="predicted"/>
<dbReference type="KEGG" id="dsl:Dacsa_1499"/>
<evidence type="ECO:0000256" key="2">
    <source>
        <dbReference type="SAM" id="Phobius"/>
    </source>
</evidence>
<dbReference type="eggNOG" id="ENOG5033BAI">
    <property type="taxonomic scope" value="Bacteria"/>
</dbReference>
<accession>K9YTI2</accession>
<dbReference type="RefSeq" id="WP_015229188.1">
    <property type="nucleotide sequence ID" value="NC_019780.1"/>
</dbReference>
<keyword evidence="2" id="KW-0472">Membrane</keyword>
<sequence length="120" mass="13206">MNQPNSQTDWEKRLQELEAEVNASDEKQTTNQDYVSQPSPMSASSNQFSSQVQGITNQVRRWFDELPLLGKVVVGAVGVGISLSLLKTVFQLLTSVLTLAIIGALGYVGYQVFIKSQTNK</sequence>
<feature type="transmembrane region" description="Helical" evidence="2">
    <location>
        <begin position="92"/>
        <end position="114"/>
    </location>
</feature>
<dbReference type="EMBL" id="CP003944">
    <property type="protein sequence ID" value="AFZ50184.1"/>
    <property type="molecule type" value="Genomic_DNA"/>
</dbReference>